<organism evidence="3 4">
    <name type="scientific">Collybia nuda</name>
    <dbReference type="NCBI Taxonomy" id="64659"/>
    <lineage>
        <taxon>Eukaryota</taxon>
        <taxon>Fungi</taxon>
        <taxon>Dikarya</taxon>
        <taxon>Basidiomycota</taxon>
        <taxon>Agaricomycotina</taxon>
        <taxon>Agaricomycetes</taxon>
        <taxon>Agaricomycetidae</taxon>
        <taxon>Agaricales</taxon>
        <taxon>Tricholomatineae</taxon>
        <taxon>Clitocybaceae</taxon>
        <taxon>Collybia</taxon>
    </lineage>
</organism>
<reference evidence="3" key="1">
    <citation type="submission" date="2020-11" db="EMBL/GenBank/DDBJ databases">
        <authorList>
            <consortium name="DOE Joint Genome Institute"/>
            <person name="Ahrendt S."/>
            <person name="Riley R."/>
            <person name="Andreopoulos W."/>
            <person name="Labutti K."/>
            <person name="Pangilinan J."/>
            <person name="Ruiz-Duenas F.J."/>
            <person name="Barrasa J.M."/>
            <person name="Sanchez-Garcia M."/>
            <person name="Camarero S."/>
            <person name="Miyauchi S."/>
            <person name="Serrano A."/>
            <person name="Linde D."/>
            <person name="Babiker R."/>
            <person name="Drula E."/>
            <person name="Ayuso-Fernandez I."/>
            <person name="Pacheco R."/>
            <person name="Padilla G."/>
            <person name="Ferreira P."/>
            <person name="Barriuso J."/>
            <person name="Kellner H."/>
            <person name="Castanera R."/>
            <person name="Alfaro M."/>
            <person name="Ramirez L."/>
            <person name="Pisabarro A.G."/>
            <person name="Kuo A."/>
            <person name="Tritt A."/>
            <person name="Lipzen A."/>
            <person name="He G."/>
            <person name="Yan M."/>
            <person name="Ng V."/>
            <person name="Cullen D."/>
            <person name="Martin F."/>
            <person name="Rosso M.-N."/>
            <person name="Henrissat B."/>
            <person name="Hibbett D."/>
            <person name="Martinez A.T."/>
            <person name="Grigoriev I.V."/>
        </authorList>
    </citation>
    <scope>NUCLEOTIDE SEQUENCE</scope>
    <source>
        <strain evidence="3">CBS 247.69</strain>
    </source>
</reference>
<dbReference type="AlphaFoldDB" id="A0A9P6C8K2"/>
<keyword evidence="2" id="KW-0732">Signal</keyword>
<evidence type="ECO:0000313" key="4">
    <source>
        <dbReference type="Proteomes" id="UP000807353"/>
    </source>
</evidence>
<dbReference type="EMBL" id="MU150435">
    <property type="protein sequence ID" value="KAF9456336.1"/>
    <property type="molecule type" value="Genomic_DNA"/>
</dbReference>
<evidence type="ECO:0000256" key="1">
    <source>
        <dbReference type="SAM" id="MobiDB-lite"/>
    </source>
</evidence>
<dbReference type="Proteomes" id="UP000807353">
    <property type="component" value="Unassembled WGS sequence"/>
</dbReference>
<protein>
    <recommendedName>
        <fullName evidence="5">Secreted protein</fullName>
    </recommendedName>
</protein>
<gene>
    <name evidence="3" type="ORF">BDZ94DRAFT_1275944</name>
</gene>
<proteinExistence type="predicted"/>
<keyword evidence="4" id="KW-1185">Reference proteome</keyword>
<name>A0A9P6C8K2_9AGAR</name>
<feature type="region of interest" description="Disordered" evidence="1">
    <location>
        <begin position="23"/>
        <end position="75"/>
    </location>
</feature>
<feature type="compositionally biased region" description="Basic residues" evidence="1">
    <location>
        <begin position="59"/>
        <end position="75"/>
    </location>
</feature>
<evidence type="ECO:0000313" key="3">
    <source>
        <dbReference type="EMBL" id="KAF9456336.1"/>
    </source>
</evidence>
<comment type="caution">
    <text evidence="3">The sequence shown here is derived from an EMBL/GenBank/DDBJ whole genome shotgun (WGS) entry which is preliminary data.</text>
</comment>
<feature type="chain" id="PRO_5040466890" description="Secreted protein" evidence="2">
    <location>
        <begin position="22"/>
        <end position="75"/>
    </location>
</feature>
<accession>A0A9P6C8K2</accession>
<feature type="signal peptide" evidence="2">
    <location>
        <begin position="1"/>
        <end position="21"/>
    </location>
</feature>
<evidence type="ECO:0008006" key="5">
    <source>
        <dbReference type="Google" id="ProtNLM"/>
    </source>
</evidence>
<evidence type="ECO:0000256" key="2">
    <source>
        <dbReference type="SAM" id="SignalP"/>
    </source>
</evidence>
<sequence>MFLAAVRWAAVVVCLLGDRWTRRPRRRKNHEGLVEMPPRVPPGPHASEHARGHGAGLPSRHRHLRGGRPGGKRGP</sequence>